<keyword evidence="1" id="KW-0472">Membrane</keyword>
<dbReference type="RefSeq" id="WP_131557109.1">
    <property type="nucleotide sequence ID" value="NZ_SJSN01000004.1"/>
</dbReference>
<dbReference type="InterPro" id="IPR003594">
    <property type="entry name" value="HATPase_dom"/>
</dbReference>
<proteinExistence type="predicted"/>
<dbReference type="InterPro" id="IPR036890">
    <property type="entry name" value="HATPase_C_sf"/>
</dbReference>
<dbReference type="GO" id="GO:0000155">
    <property type="term" value="F:phosphorelay sensor kinase activity"/>
    <property type="evidence" value="ECO:0007669"/>
    <property type="project" value="InterPro"/>
</dbReference>
<organism evidence="5 6">
    <name type="scientific">Pedobacter frigidisoli</name>
    <dbReference type="NCBI Taxonomy" id="2530455"/>
    <lineage>
        <taxon>Bacteria</taxon>
        <taxon>Pseudomonadati</taxon>
        <taxon>Bacteroidota</taxon>
        <taxon>Sphingobacteriia</taxon>
        <taxon>Sphingobacteriales</taxon>
        <taxon>Sphingobacteriaceae</taxon>
        <taxon>Pedobacter</taxon>
    </lineage>
</organism>
<comment type="caution">
    <text evidence="5">The sequence shown here is derived from an EMBL/GenBank/DDBJ whole genome shotgun (WGS) entry which is preliminary data.</text>
</comment>
<keyword evidence="2" id="KW-0732">Signal</keyword>
<dbReference type="Gene3D" id="3.30.565.10">
    <property type="entry name" value="Histidine kinase-like ATPase, C-terminal domain"/>
    <property type="match status" value="1"/>
</dbReference>
<dbReference type="InterPro" id="IPR050640">
    <property type="entry name" value="Bact_2-comp_sensor_kinase"/>
</dbReference>
<dbReference type="Gene3D" id="2.130.10.10">
    <property type="entry name" value="YVTN repeat-like/Quinoprotein amine dehydrogenase"/>
    <property type="match status" value="2"/>
</dbReference>
<dbReference type="Proteomes" id="UP000291485">
    <property type="component" value="Unassembled WGS sequence"/>
</dbReference>
<feature type="chain" id="PRO_5020610187" evidence="2">
    <location>
        <begin position="20"/>
        <end position="1034"/>
    </location>
</feature>
<dbReference type="OrthoDB" id="9809670at2"/>
<dbReference type="Pfam" id="PF07494">
    <property type="entry name" value="Reg_prop"/>
    <property type="match status" value="2"/>
</dbReference>
<feature type="transmembrane region" description="Helical" evidence="1">
    <location>
        <begin position="779"/>
        <end position="801"/>
    </location>
</feature>
<evidence type="ECO:0000259" key="4">
    <source>
        <dbReference type="Pfam" id="PF06580"/>
    </source>
</evidence>
<evidence type="ECO:0000259" key="3">
    <source>
        <dbReference type="Pfam" id="PF02518"/>
    </source>
</evidence>
<dbReference type="Pfam" id="PF02518">
    <property type="entry name" value="HATPase_c"/>
    <property type="match status" value="1"/>
</dbReference>
<dbReference type="InterPro" id="IPR013783">
    <property type="entry name" value="Ig-like_fold"/>
</dbReference>
<dbReference type="InterPro" id="IPR011110">
    <property type="entry name" value="Reg_prop"/>
</dbReference>
<dbReference type="SUPFAM" id="SSF55874">
    <property type="entry name" value="ATPase domain of HSP90 chaperone/DNA topoisomerase II/histidine kinase"/>
    <property type="match status" value="1"/>
</dbReference>
<sequence length="1034" mass="117550">MKCWFIYFALMVFGLVASSQEFPALKFNQLTVKDGLSTNAIRCVYIANNGIVWIATSKGLNRYDGTGVAVYHHNDDDSTSIANDAIEYIVGDRDNHLWLGTLNGLSHFDPNTGKSVNYHHQEGNKNSLSTNEKCYPFLDSKGQLWLATWAGVQRFNFKTKQFITYTAPAVNLPDPNHYHNTFTVIKEDNKHRIWALSAFGIYLVNEKEQKLELYSQGNSNLNTAFHQASNGKIYMGATGDGIKKFAPDSKIYETLIPSLFKERDTKIFDIAEWTDNEQQNWLCIGAAGGFVLQDLKSNRYKEYRFDNLNPSSLKGFTIYHIAKDKQNRLWLSTDEGINIIDPYLQNFENLPLYQQSGFINPKLFGLPNNMLEANGKFYLTGYFAKGVYVYDQKWNLKEHFEKIPAFSKSNLSKSVNSIYKDAKGSLWFSTDSGLVKKTSNKYDHYFLPNVDLSNKANLAISKIYKRKDGLFWLRARQNGIYIFDPIKGRFLKNYRPDGKKIDGVVYACYLDQNDVLWVGATRGISYYLPKQDLFKKVVVRDISGKEVTVTWVTDLTQDKDNTIWAVSDVGLVKVNKTTGTGLLINSKMGLPENYLKRILVDSLGNLWIPSQQGIIKYDRKKKFTFFNINNGLPFQYEGHGFFEKDSQGNFLLGFSGFVTRFNPYRVKTNTMVPKVVLMSVSADGKKQLVGFKGGATNITLAPGTKLINIHFSVANYTAPQENNYYYRFGNDAHWQRVKNGDIALGSLPEGSYTLFIKGSNNDNVFSKEEKIHISVQPHWYETLIFEIFVALTIVAIITFIVRKRIDFIRTESLFKQKLVESELTAIRAQMNPHFIFNVLNSIESFIVDNDAKQASLMVQKFASLCRLVLENSTQSLVPADREWKAIKLYTELEAVRFSNQFAFSFRYDEHIDMSRLSVPPMLFQPLIENAIHHGLRNYPEADGLVTVTLTQNDDVVRFTVTDNGIGLDKAKRQKVNNLLKQKSLAIKGIEERIEAINALTTAASASFEIKEVIEDGKSGTIAVLILPATYLNEL</sequence>
<gene>
    <name evidence="5" type="ORF">EZ449_06240</name>
</gene>
<feature type="domain" description="Histidine kinase/HSP90-like ATPase" evidence="3">
    <location>
        <begin position="923"/>
        <end position="977"/>
    </location>
</feature>
<dbReference type="SUPFAM" id="SSF63829">
    <property type="entry name" value="Calcium-dependent phosphotriesterase"/>
    <property type="match status" value="2"/>
</dbReference>
<evidence type="ECO:0000313" key="5">
    <source>
        <dbReference type="EMBL" id="TCD11089.1"/>
    </source>
</evidence>
<keyword evidence="1" id="KW-0812">Transmembrane</keyword>
<dbReference type="Gene3D" id="2.60.40.10">
    <property type="entry name" value="Immunoglobulins"/>
    <property type="match status" value="1"/>
</dbReference>
<evidence type="ECO:0000313" key="6">
    <source>
        <dbReference type="Proteomes" id="UP000291485"/>
    </source>
</evidence>
<evidence type="ECO:0000256" key="2">
    <source>
        <dbReference type="SAM" id="SignalP"/>
    </source>
</evidence>
<protein>
    <submittedName>
        <fullName evidence="5">Uncharacterized protein</fullName>
    </submittedName>
</protein>
<name>A0A4R0P3E0_9SPHI</name>
<reference evidence="5 6" key="1">
    <citation type="submission" date="2019-02" db="EMBL/GenBank/DDBJ databases">
        <title>Pedobacter sp. RP-3-11 sp. nov., isolated from Arctic soil.</title>
        <authorList>
            <person name="Dahal R.H."/>
        </authorList>
    </citation>
    <scope>NUCLEOTIDE SEQUENCE [LARGE SCALE GENOMIC DNA]</scope>
    <source>
        <strain evidence="5 6">RP-3-11</strain>
    </source>
</reference>
<dbReference type="EMBL" id="SJSN01000004">
    <property type="protein sequence ID" value="TCD11089.1"/>
    <property type="molecule type" value="Genomic_DNA"/>
</dbReference>
<dbReference type="PANTHER" id="PTHR34220">
    <property type="entry name" value="SENSOR HISTIDINE KINASE YPDA"/>
    <property type="match status" value="1"/>
</dbReference>
<keyword evidence="1" id="KW-1133">Transmembrane helix</keyword>
<dbReference type="PANTHER" id="PTHR34220:SF7">
    <property type="entry name" value="SENSOR HISTIDINE KINASE YPDA"/>
    <property type="match status" value="1"/>
</dbReference>
<keyword evidence="6" id="KW-1185">Reference proteome</keyword>
<feature type="domain" description="Signal transduction histidine kinase internal region" evidence="4">
    <location>
        <begin position="822"/>
        <end position="901"/>
    </location>
</feature>
<evidence type="ECO:0000256" key="1">
    <source>
        <dbReference type="SAM" id="Phobius"/>
    </source>
</evidence>
<dbReference type="InterPro" id="IPR010559">
    <property type="entry name" value="Sig_transdc_His_kin_internal"/>
</dbReference>
<dbReference type="AlphaFoldDB" id="A0A4R0P3E0"/>
<feature type="signal peptide" evidence="2">
    <location>
        <begin position="1"/>
        <end position="19"/>
    </location>
</feature>
<dbReference type="Pfam" id="PF06580">
    <property type="entry name" value="His_kinase"/>
    <property type="match status" value="1"/>
</dbReference>
<dbReference type="InterPro" id="IPR015943">
    <property type="entry name" value="WD40/YVTN_repeat-like_dom_sf"/>
</dbReference>
<dbReference type="GO" id="GO:0016020">
    <property type="term" value="C:membrane"/>
    <property type="evidence" value="ECO:0007669"/>
    <property type="project" value="InterPro"/>
</dbReference>
<accession>A0A4R0P3E0</accession>